<dbReference type="GO" id="GO:0005524">
    <property type="term" value="F:ATP binding"/>
    <property type="evidence" value="ECO:0007669"/>
    <property type="project" value="UniProtKB-KW"/>
</dbReference>
<dbReference type="AlphaFoldDB" id="A0A846N2J7"/>
<dbReference type="PANTHER" id="PTHR21299:SF1">
    <property type="entry name" value="PANTOATE--BETA-ALANINE LIGASE"/>
    <property type="match status" value="1"/>
</dbReference>
<dbReference type="Pfam" id="PF02569">
    <property type="entry name" value="Pantoate_ligase"/>
    <property type="match status" value="1"/>
</dbReference>
<evidence type="ECO:0000256" key="1">
    <source>
        <dbReference type="ARBA" id="ARBA00004990"/>
    </source>
</evidence>
<keyword evidence="10" id="KW-1185">Reference proteome</keyword>
<proteinExistence type="inferred from homology"/>
<keyword evidence="8" id="KW-0963">Cytoplasm</keyword>
<feature type="binding site" evidence="8">
    <location>
        <position position="158"/>
    </location>
    <ligand>
        <name>(R)-pantoate</name>
        <dbReference type="ChEBI" id="CHEBI:15980"/>
    </ligand>
</feature>
<feature type="binding site" evidence="8">
    <location>
        <position position="181"/>
    </location>
    <ligand>
        <name>ATP</name>
        <dbReference type="ChEBI" id="CHEBI:30616"/>
    </ligand>
</feature>
<accession>A0A846N2J7</accession>
<evidence type="ECO:0000256" key="2">
    <source>
        <dbReference type="ARBA" id="ARBA00009256"/>
    </source>
</evidence>
<feature type="active site" description="Proton donor" evidence="8">
    <location>
        <position position="41"/>
    </location>
</feature>
<comment type="similarity">
    <text evidence="2 8">Belongs to the pantothenate synthetase family.</text>
</comment>
<protein>
    <recommendedName>
        <fullName evidence="8">Pantothenate synthetase</fullName>
        <shortName evidence="8">PS</shortName>
        <ecNumber evidence="8">6.3.2.1</ecNumber>
    </recommendedName>
    <alternativeName>
        <fullName evidence="8">Pantoate--beta-alanine ligase</fullName>
    </alternativeName>
    <alternativeName>
        <fullName evidence="8">Pantoate-activating enzyme</fullName>
    </alternativeName>
</protein>
<evidence type="ECO:0000256" key="8">
    <source>
        <dbReference type="HAMAP-Rule" id="MF_00158"/>
    </source>
</evidence>
<dbReference type="EC" id="6.3.2.1" evidence="8"/>
<comment type="pathway">
    <text evidence="1 8">Cofactor biosynthesis; (R)-pantothenate biosynthesis; (R)-pantothenate from (R)-pantoate and beta-alanine: step 1/1.</text>
</comment>
<comment type="catalytic activity">
    <reaction evidence="7 8">
        <text>(R)-pantoate + beta-alanine + ATP = (R)-pantothenate + AMP + diphosphate + H(+)</text>
        <dbReference type="Rhea" id="RHEA:10912"/>
        <dbReference type="ChEBI" id="CHEBI:15378"/>
        <dbReference type="ChEBI" id="CHEBI:15980"/>
        <dbReference type="ChEBI" id="CHEBI:29032"/>
        <dbReference type="ChEBI" id="CHEBI:30616"/>
        <dbReference type="ChEBI" id="CHEBI:33019"/>
        <dbReference type="ChEBI" id="CHEBI:57966"/>
        <dbReference type="ChEBI" id="CHEBI:456215"/>
        <dbReference type="EC" id="6.3.2.1"/>
    </reaction>
</comment>
<dbReference type="PANTHER" id="PTHR21299">
    <property type="entry name" value="CYTIDYLATE KINASE/PANTOATE-BETA-ALANINE LIGASE"/>
    <property type="match status" value="1"/>
</dbReference>
<dbReference type="NCBIfam" id="TIGR00018">
    <property type="entry name" value="panC"/>
    <property type="match status" value="1"/>
</dbReference>
<evidence type="ECO:0000256" key="4">
    <source>
        <dbReference type="ARBA" id="ARBA00022655"/>
    </source>
</evidence>
<dbReference type="EMBL" id="JAASRM010000001">
    <property type="protein sequence ID" value="NIK90224.1"/>
    <property type="molecule type" value="Genomic_DNA"/>
</dbReference>
<comment type="function">
    <text evidence="8">Catalyzes the condensation of pantoate with beta-alanine in an ATP-dependent reaction via a pantoyl-adenylate intermediate.</text>
</comment>
<dbReference type="GO" id="GO:0005829">
    <property type="term" value="C:cytosol"/>
    <property type="evidence" value="ECO:0007669"/>
    <property type="project" value="TreeGrafter"/>
</dbReference>
<dbReference type="RefSeq" id="WP_167084596.1">
    <property type="nucleotide sequence ID" value="NZ_BAAADC010000001.1"/>
</dbReference>
<dbReference type="UniPathway" id="UPA00028">
    <property type="reaction ID" value="UER00005"/>
</dbReference>
<dbReference type="InterPro" id="IPR042176">
    <property type="entry name" value="Pantoate_ligase_C"/>
</dbReference>
<gene>
    <name evidence="8" type="primary">panC</name>
    <name evidence="9" type="ORF">FHS83_003542</name>
</gene>
<feature type="binding site" evidence="8">
    <location>
        <position position="65"/>
    </location>
    <ligand>
        <name>beta-alanine</name>
        <dbReference type="ChEBI" id="CHEBI:57966"/>
    </ligand>
</feature>
<dbReference type="CDD" id="cd00560">
    <property type="entry name" value="PanC"/>
    <property type="match status" value="1"/>
</dbReference>
<keyword evidence="6 8" id="KW-0067">ATP-binding</keyword>
<keyword evidence="4 8" id="KW-0566">Pantothenate biosynthesis</keyword>
<dbReference type="Proteomes" id="UP000570514">
    <property type="component" value="Unassembled WGS sequence"/>
</dbReference>
<dbReference type="InterPro" id="IPR003721">
    <property type="entry name" value="Pantoate_ligase"/>
</dbReference>
<feature type="binding site" evidence="8">
    <location>
        <begin position="189"/>
        <end position="192"/>
    </location>
    <ligand>
        <name>ATP</name>
        <dbReference type="ChEBI" id="CHEBI:30616"/>
    </ligand>
</feature>
<comment type="subcellular location">
    <subcellularLocation>
        <location evidence="8">Cytoplasm</location>
    </subcellularLocation>
</comment>
<comment type="subunit">
    <text evidence="8">Homodimer.</text>
</comment>
<feature type="binding site" evidence="8">
    <location>
        <position position="65"/>
    </location>
    <ligand>
        <name>(R)-pantoate</name>
        <dbReference type="ChEBI" id="CHEBI:15980"/>
    </ligand>
</feature>
<evidence type="ECO:0000256" key="5">
    <source>
        <dbReference type="ARBA" id="ARBA00022741"/>
    </source>
</evidence>
<dbReference type="GO" id="GO:0015940">
    <property type="term" value="P:pantothenate biosynthetic process"/>
    <property type="evidence" value="ECO:0007669"/>
    <property type="project" value="UniProtKB-UniRule"/>
</dbReference>
<dbReference type="HAMAP" id="MF_00158">
    <property type="entry name" value="PanC"/>
    <property type="match status" value="1"/>
</dbReference>
<evidence type="ECO:0000256" key="6">
    <source>
        <dbReference type="ARBA" id="ARBA00022840"/>
    </source>
</evidence>
<dbReference type="InterPro" id="IPR014729">
    <property type="entry name" value="Rossmann-like_a/b/a_fold"/>
</dbReference>
<evidence type="ECO:0000313" key="9">
    <source>
        <dbReference type="EMBL" id="NIK90224.1"/>
    </source>
</evidence>
<evidence type="ECO:0000256" key="7">
    <source>
        <dbReference type="ARBA" id="ARBA00048258"/>
    </source>
</evidence>
<feature type="binding site" evidence="8">
    <location>
        <begin position="34"/>
        <end position="41"/>
    </location>
    <ligand>
        <name>ATP</name>
        <dbReference type="ChEBI" id="CHEBI:30616"/>
    </ligand>
</feature>
<organism evidence="9 10">
    <name type="scientific">Rhizomicrobium palustre</name>
    <dbReference type="NCBI Taxonomy" id="189966"/>
    <lineage>
        <taxon>Bacteria</taxon>
        <taxon>Pseudomonadati</taxon>
        <taxon>Pseudomonadota</taxon>
        <taxon>Alphaproteobacteria</taxon>
        <taxon>Micropepsales</taxon>
        <taxon>Micropepsaceae</taxon>
        <taxon>Rhizomicrobium</taxon>
    </lineage>
</organism>
<dbReference type="Gene3D" id="3.40.50.620">
    <property type="entry name" value="HUPs"/>
    <property type="match status" value="1"/>
</dbReference>
<name>A0A846N2J7_9PROT</name>
<dbReference type="SUPFAM" id="SSF52374">
    <property type="entry name" value="Nucleotidylyl transferase"/>
    <property type="match status" value="1"/>
</dbReference>
<keyword evidence="5 8" id="KW-0547">Nucleotide-binding</keyword>
<feature type="binding site" evidence="8">
    <location>
        <begin position="152"/>
        <end position="155"/>
    </location>
    <ligand>
        <name>ATP</name>
        <dbReference type="ChEBI" id="CHEBI:30616"/>
    </ligand>
</feature>
<evidence type="ECO:0000313" key="10">
    <source>
        <dbReference type="Proteomes" id="UP000570514"/>
    </source>
</evidence>
<dbReference type="Gene3D" id="3.30.1300.10">
    <property type="entry name" value="Pantoate-beta-alanine ligase, C-terminal domain"/>
    <property type="match status" value="1"/>
</dbReference>
<comment type="caution">
    <text evidence="9">The sequence shown here is derived from an EMBL/GenBank/DDBJ whole genome shotgun (WGS) entry which is preliminary data.</text>
</comment>
<evidence type="ECO:0000256" key="3">
    <source>
        <dbReference type="ARBA" id="ARBA00022598"/>
    </source>
</evidence>
<dbReference type="GO" id="GO:0004592">
    <property type="term" value="F:pantoate-beta-alanine ligase activity"/>
    <property type="evidence" value="ECO:0007669"/>
    <property type="project" value="UniProtKB-UniRule"/>
</dbReference>
<reference evidence="9 10" key="1">
    <citation type="submission" date="2020-03" db="EMBL/GenBank/DDBJ databases">
        <title>Genomic Encyclopedia of Type Strains, Phase IV (KMG-IV): sequencing the most valuable type-strain genomes for metagenomic binning, comparative biology and taxonomic classification.</title>
        <authorList>
            <person name="Goeker M."/>
        </authorList>
    </citation>
    <scope>NUCLEOTIDE SEQUENCE [LARGE SCALE GENOMIC DNA]</scope>
    <source>
        <strain evidence="9 10">DSM 19867</strain>
    </source>
</reference>
<sequence length="283" mass="30675">MSNAPQIVTTVAELRHRIKALRQDGAKIGLVPTMGALHAGHLSLTRQITNHADVVVVSIFVNPTQFAPHEDFDRYPRTLMADAEKLGASGETDLIFAPQVTELYPNGFATRVEVKGPALGLEADVRPHFFSGVTTVVSKLLIAAMPDVAMFGEKDYQQLLVVRRMVEDLGLNIRILGAPIVRERDGLAMSSRNAYLSENERKIAGQLNVILQNLIAKVRDGMPIADAEESGKAAVLEAGFNSVDYLTLRDAETLAPLSSLERPARVLVAATVGSTRLLDNMAV</sequence>
<comment type="miscellaneous">
    <text evidence="8">The reaction proceeds by a bi uni uni bi ping pong mechanism.</text>
</comment>
<keyword evidence="3 8" id="KW-0436">Ligase</keyword>